<feature type="modified residue" description="4-aspartylphosphate" evidence="1">
    <location>
        <position position="60"/>
    </location>
</feature>
<comment type="caution">
    <text evidence="4">The sequence shown here is derived from an EMBL/GenBank/DDBJ whole genome shotgun (WGS) entry which is preliminary data.</text>
</comment>
<organism evidence="4 5">
    <name type="scientific">Sneathiella chinensis</name>
    <dbReference type="NCBI Taxonomy" id="349750"/>
    <lineage>
        <taxon>Bacteria</taxon>
        <taxon>Pseudomonadati</taxon>
        <taxon>Pseudomonadota</taxon>
        <taxon>Alphaproteobacteria</taxon>
        <taxon>Sneathiellales</taxon>
        <taxon>Sneathiellaceae</taxon>
        <taxon>Sneathiella</taxon>
    </lineage>
</organism>
<evidence type="ECO:0000256" key="2">
    <source>
        <dbReference type="SAM" id="MobiDB-lite"/>
    </source>
</evidence>
<dbReference type="Pfam" id="PF00072">
    <property type="entry name" value="Response_reg"/>
    <property type="match status" value="1"/>
</dbReference>
<feature type="domain" description="Response regulatory" evidence="3">
    <location>
        <begin position="10"/>
        <end position="129"/>
    </location>
</feature>
<accession>A0ABQ5U108</accession>
<dbReference type="Gene3D" id="3.40.50.2300">
    <property type="match status" value="1"/>
</dbReference>
<sequence>MEDRRFQKASVLLYDPQSTMRYNTRVALLHMGFGDVEAVSDFNEFLHKASTGSYDLIIGDTREGGGDTCSIVRDIRQSQVGKNPFVNVIVTLWDTSPDLVNEVIGCGADDLISRPMSEAQLRDRISGLITARKPFIVTKDYIGPERRQIVRGLSSTPPMVVPNSLQAKAENRPEMDATPDNIKLALEAVNERKISIYTEQFLRGSARILNLPETLEGLDERQILVRDMLKMNEDLAERLSGDAFAHVVVLCDAMRDLLRRILGSASPLQEMQKELLLQIPFAIHKACKDARESAEMAFDIGALSEQLREAGSLEGKKRTGADRRQSSDADEVV</sequence>
<evidence type="ECO:0000313" key="4">
    <source>
        <dbReference type="EMBL" id="GLQ05413.1"/>
    </source>
</evidence>
<evidence type="ECO:0000313" key="5">
    <source>
        <dbReference type="Proteomes" id="UP001161409"/>
    </source>
</evidence>
<dbReference type="InterPro" id="IPR001789">
    <property type="entry name" value="Sig_transdc_resp-reg_receiver"/>
</dbReference>
<gene>
    <name evidence="4" type="ORF">GCM10007924_06340</name>
</gene>
<dbReference type="SUPFAM" id="SSF52172">
    <property type="entry name" value="CheY-like"/>
    <property type="match status" value="1"/>
</dbReference>
<dbReference type="RefSeq" id="WP_169559415.1">
    <property type="nucleotide sequence ID" value="NZ_BSNF01000001.1"/>
</dbReference>
<name>A0ABQ5U108_9PROT</name>
<keyword evidence="1" id="KW-0597">Phosphoprotein</keyword>
<dbReference type="PROSITE" id="PS50110">
    <property type="entry name" value="RESPONSE_REGULATORY"/>
    <property type="match status" value="1"/>
</dbReference>
<evidence type="ECO:0000259" key="3">
    <source>
        <dbReference type="PROSITE" id="PS50110"/>
    </source>
</evidence>
<reference evidence="4" key="1">
    <citation type="journal article" date="2014" name="Int. J. Syst. Evol. Microbiol.">
        <title>Complete genome of a new Firmicutes species belonging to the dominant human colonic microbiota ('Ruminococcus bicirculans') reveals two chromosomes and a selective capacity to utilize plant glucans.</title>
        <authorList>
            <consortium name="NISC Comparative Sequencing Program"/>
            <person name="Wegmann U."/>
            <person name="Louis P."/>
            <person name="Goesmann A."/>
            <person name="Henrissat B."/>
            <person name="Duncan S.H."/>
            <person name="Flint H.J."/>
        </authorList>
    </citation>
    <scope>NUCLEOTIDE SEQUENCE</scope>
    <source>
        <strain evidence="4">NBRC 103408</strain>
    </source>
</reference>
<dbReference type="Proteomes" id="UP001161409">
    <property type="component" value="Unassembled WGS sequence"/>
</dbReference>
<proteinExistence type="predicted"/>
<dbReference type="InterPro" id="IPR011006">
    <property type="entry name" value="CheY-like_superfamily"/>
</dbReference>
<evidence type="ECO:0000256" key="1">
    <source>
        <dbReference type="PROSITE-ProRule" id="PRU00169"/>
    </source>
</evidence>
<keyword evidence="5" id="KW-1185">Reference proteome</keyword>
<feature type="region of interest" description="Disordered" evidence="2">
    <location>
        <begin position="311"/>
        <end position="333"/>
    </location>
</feature>
<dbReference type="EMBL" id="BSNF01000001">
    <property type="protein sequence ID" value="GLQ05413.1"/>
    <property type="molecule type" value="Genomic_DNA"/>
</dbReference>
<protein>
    <recommendedName>
        <fullName evidence="3">Response regulatory domain-containing protein</fullName>
    </recommendedName>
</protein>
<reference evidence="4" key="2">
    <citation type="submission" date="2023-01" db="EMBL/GenBank/DDBJ databases">
        <title>Draft genome sequence of Sneathiella chinensis strain NBRC 103408.</title>
        <authorList>
            <person name="Sun Q."/>
            <person name="Mori K."/>
        </authorList>
    </citation>
    <scope>NUCLEOTIDE SEQUENCE</scope>
    <source>
        <strain evidence="4">NBRC 103408</strain>
    </source>
</reference>
<feature type="compositionally biased region" description="Basic and acidic residues" evidence="2">
    <location>
        <begin position="314"/>
        <end position="327"/>
    </location>
</feature>